<evidence type="ECO:0000259" key="1">
    <source>
        <dbReference type="Pfam" id="PF12697"/>
    </source>
</evidence>
<proteinExistence type="predicted"/>
<dbReference type="PANTHER" id="PTHR43689">
    <property type="entry name" value="HYDROLASE"/>
    <property type="match status" value="1"/>
</dbReference>
<dbReference type="SUPFAM" id="SSF53474">
    <property type="entry name" value="alpha/beta-Hydrolases"/>
    <property type="match status" value="1"/>
</dbReference>
<gene>
    <name evidence="2" type="ORF">JOF56_009611</name>
</gene>
<feature type="domain" description="AB hydrolase-1" evidence="1">
    <location>
        <begin position="35"/>
        <end position="273"/>
    </location>
</feature>
<accession>A0ABS4TXW8</accession>
<sequence>MNTTALSIDPQSLSRFADTPKFRIHYYESGQGHPLVLLHGSGPGANGWTNFQHNIPHLARTNRVIAVDMPGWGQSDTQTSETGYDHPAALIALLDALDIDRAALIGNSLGGTTAIEVALRAPERVSHLVTMGAPFPGKNYFSAGNGASEGQKILDEAYRTPTAGNMKRLVEIMCFDPAWATDELARQRSAAAQERPDHLQSYLARPLPRPYFSLGAQMGRIEVPTLAIHGRDDRVVSYEHSLRLVSTLPQSRLLLINRCGHWVQIEHAAEFNRVTAQFVAGA</sequence>
<dbReference type="EC" id="3.7.1.14" evidence="2"/>
<organism evidence="2 3">
    <name type="scientific">Kibdelosporangium banguiense</name>
    <dbReference type="NCBI Taxonomy" id="1365924"/>
    <lineage>
        <taxon>Bacteria</taxon>
        <taxon>Bacillati</taxon>
        <taxon>Actinomycetota</taxon>
        <taxon>Actinomycetes</taxon>
        <taxon>Pseudonocardiales</taxon>
        <taxon>Pseudonocardiaceae</taxon>
        <taxon>Kibdelosporangium</taxon>
    </lineage>
</organism>
<dbReference type="InterPro" id="IPR000639">
    <property type="entry name" value="Epox_hydrolase-like"/>
</dbReference>
<dbReference type="PRINTS" id="PR00111">
    <property type="entry name" value="ABHYDROLASE"/>
</dbReference>
<dbReference type="PRINTS" id="PR00412">
    <property type="entry name" value="EPOXHYDRLASE"/>
</dbReference>
<reference evidence="2 3" key="1">
    <citation type="submission" date="2021-03" db="EMBL/GenBank/DDBJ databases">
        <title>Sequencing the genomes of 1000 actinobacteria strains.</title>
        <authorList>
            <person name="Klenk H.-P."/>
        </authorList>
    </citation>
    <scope>NUCLEOTIDE SEQUENCE [LARGE SCALE GENOMIC DNA]</scope>
    <source>
        <strain evidence="2 3">DSM 46670</strain>
    </source>
</reference>
<dbReference type="RefSeq" id="WP_307855587.1">
    <property type="nucleotide sequence ID" value="NZ_JAGINW010000001.1"/>
</dbReference>
<protein>
    <submittedName>
        <fullName evidence="2">2-hydroxy-6-oxonona-2,4-dienedioate hydrolase</fullName>
        <ecNumber evidence="2">3.7.1.14</ecNumber>
    </submittedName>
</protein>
<evidence type="ECO:0000313" key="3">
    <source>
        <dbReference type="Proteomes" id="UP001519332"/>
    </source>
</evidence>
<evidence type="ECO:0000313" key="2">
    <source>
        <dbReference type="EMBL" id="MBP2329226.1"/>
    </source>
</evidence>
<dbReference type="Proteomes" id="UP001519332">
    <property type="component" value="Unassembled WGS sequence"/>
</dbReference>
<dbReference type="EMBL" id="JAGINW010000001">
    <property type="protein sequence ID" value="MBP2329226.1"/>
    <property type="molecule type" value="Genomic_DNA"/>
</dbReference>
<dbReference type="PANTHER" id="PTHR43689:SF8">
    <property type="entry name" value="ALPHA_BETA-HYDROLASES SUPERFAMILY PROTEIN"/>
    <property type="match status" value="1"/>
</dbReference>
<dbReference type="Gene3D" id="3.40.50.1820">
    <property type="entry name" value="alpha/beta hydrolase"/>
    <property type="match status" value="1"/>
</dbReference>
<name>A0ABS4TXW8_9PSEU</name>
<dbReference type="InterPro" id="IPR000073">
    <property type="entry name" value="AB_hydrolase_1"/>
</dbReference>
<dbReference type="GO" id="GO:0016787">
    <property type="term" value="F:hydrolase activity"/>
    <property type="evidence" value="ECO:0007669"/>
    <property type="project" value="UniProtKB-KW"/>
</dbReference>
<dbReference type="InterPro" id="IPR029058">
    <property type="entry name" value="AB_hydrolase_fold"/>
</dbReference>
<comment type="caution">
    <text evidence="2">The sequence shown here is derived from an EMBL/GenBank/DDBJ whole genome shotgun (WGS) entry which is preliminary data.</text>
</comment>
<dbReference type="Pfam" id="PF12697">
    <property type="entry name" value="Abhydrolase_6"/>
    <property type="match status" value="1"/>
</dbReference>
<keyword evidence="2" id="KW-0378">Hydrolase</keyword>
<keyword evidence="3" id="KW-1185">Reference proteome</keyword>